<evidence type="ECO:0000313" key="9">
    <source>
        <dbReference type="Proteomes" id="UP000245771"/>
    </source>
</evidence>
<keyword evidence="9" id="KW-1185">Reference proteome</keyword>
<proteinExistence type="inferred from homology"/>
<evidence type="ECO:0000313" key="8">
    <source>
        <dbReference type="EMBL" id="PWN37568.1"/>
    </source>
</evidence>
<comment type="similarity">
    <text evidence="5">Belongs to the U2 small nuclear ribonucleoprotein A family.</text>
</comment>
<dbReference type="SUPFAM" id="SSF52058">
    <property type="entry name" value="L domain-like"/>
    <property type="match status" value="1"/>
</dbReference>
<name>A0A316VKI9_9BASI</name>
<feature type="region of interest" description="Disordered" evidence="7">
    <location>
        <begin position="184"/>
        <end position="218"/>
    </location>
</feature>
<dbReference type="GO" id="GO:0030620">
    <property type="term" value="F:U2 snRNA binding"/>
    <property type="evidence" value="ECO:0007669"/>
    <property type="project" value="InterPro"/>
</dbReference>
<evidence type="ECO:0000256" key="2">
    <source>
        <dbReference type="ARBA" id="ARBA00022614"/>
    </source>
</evidence>
<dbReference type="Pfam" id="PF14580">
    <property type="entry name" value="LRR_9"/>
    <property type="match status" value="1"/>
</dbReference>
<evidence type="ECO:0000256" key="6">
    <source>
        <dbReference type="ARBA" id="ARBA00024238"/>
    </source>
</evidence>
<dbReference type="EMBL" id="KZ819602">
    <property type="protein sequence ID" value="PWN37568.1"/>
    <property type="molecule type" value="Genomic_DNA"/>
</dbReference>
<evidence type="ECO:0000256" key="5">
    <source>
        <dbReference type="ARBA" id="ARBA00024196"/>
    </source>
</evidence>
<dbReference type="InterPro" id="IPR032675">
    <property type="entry name" value="LRR_dom_sf"/>
</dbReference>
<accession>A0A316VKI9</accession>
<dbReference type="GeneID" id="37018934"/>
<keyword evidence="2" id="KW-0433">Leucine-rich repeat</keyword>
<dbReference type="Proteomes" id="UP000245771">
    <property type="component" value="Unassembled WGS sequence"/>
</dbReference>
<comment type="subcellular location">
    <subcellularLocation>
        <location evidence="1">Nucleus</location>
    </subcellularLocation>
</comment>
<evidence type="ECO:0000256" key="1">
    <source>
        <dbReference type="ARBA" id="ARBA00004123"/>
    </source>
</evidence>
<dbReference type="FunFam" id="3.80.10.10:FF:000026">
    <property type="entry name" value="U2 small nuclear ribonucleoprotein A"/>
    <property type="match status" value="1"/>
</dbReference>
<keyword evidence="3" id="KW-0677">Repeat</keyword>
<dbReference type="RefSeq" id="XP_025357870.1">
    <property type="nucleotide sequence ID" value="XM_025497153.1"/>
</dbReference>
<reference evidence="8 9" key="1">
    <citation type="journal article" date="2018" name="Mol. Biol. Evol.">
        <title>Broad Genomic Sampling Reveals a Smut Pathogenic Ancestry of the Fungal Clade Ustilaginomycotina.</title>
        <authorList>
            <person name="Kijpornyongpan T."/>
            <person name="Mondo S.J."/>
            <person name="Barry K."/>
            <person name="Sandor L."/>
            <person name="Lee J."/>
            <person name="Lipzen A."/>
            <person name="Pangilinan J."/>
            <person name="LaButti K."/>
            <person name="Hainaut M."/>
            <person name="Henrissat B."/>
            <person name="Grigoriev I.V."/>
            <person name="Spatafora J.W."/>
            <person name="Aime M.C."/>
        </authorList>
    </citation>
    <scope>NUCLEOTIDE SEQUENCE [LARGE SCALE GENOMIC DNA]</scope>
    <source>
        <strain evidence="8 9">MCA 3882</strain>
    </source>
</reference>
<dbReference type="PANTHER" id="PTHR10552:SF6">
    <property type="entry name" value="U2 SMALL NUCLEAR RIBONUCLEOPROTEIN A"/>
    <property type="match status" value="1"/>
</dbReference>
<dbReference type="Gene3D" id="3.80.10.10">
    <property type="entry name" value="Ribonuclease Inhibitor"/>
    <property type="match status" value="1"/>
</dbReference>
<evidence type="ECO:0000256" key="4">
    <source>
        <dbReference type="ARBA" id="ARBA00023242"/>
    </source>
</evidence>
<dbReference type="InterPro" id="IPR044640">
    <property type="entry name" value="RU2A"/>
</dbReference>
<dbReference type="OrthoDB" id="433501at2759"/>
<dbReference type="STRING" id="1280837.A0A316VKI9"/>
<sequence length="254" mass="28235">MKLTPELISRSETSLNTLKDRQLDLRGHKIPAIENLGVTRDQNDTIDLTDNDIRTLTNFPNLFRLHTLILSNNLVNRIDKRLANSLPNLNTLVLTNNALAELSALTHLGRFPKLEFLTLMGNPVTRKQHYREFVVWRCKSLRVLDFQRVKQAERARAKSLMETEDGRPTSLAVSLSESLAGKDGGIATNGVGEKPSSGRTGTFEVGSVGVNGGGSAGRRMTADERKALEEAIENSTSLEEIKRLEDRLRLGYTI</sequence>
<evidence type="ECO:0000256" key="7">
    <source>
        <dbReference type="SAM" id="MobiDB-lite"/>
    </source>
</evidence>
<dbReference type="InParanoid" id="A0A316VKI9"/>
<dbReference type="PANTHER" id="PTHR10552">
    <property type="entry name" value="U2 SMALL NUCLEAR RIBONUCLEOPROTEIN A"/>
    <property type="match status" value="1"/>
</dbReference>
<gene>
    <name evidence="8" type="ORF">FA14DRAFT_141961</name>
</gene>
<dbReference type="FunCoup" id="A0A316VKI9">
    <property type="interactions" value="849"/>
</dbReference>
<dbReference type="InterPro" id="IPR001611">
    <property type="entry name" value="Leu-rich_rpt"/>
</dbReference>
<dbReference type="AlphaFoldDB" id="A0A316VKI9"/>
<protein>
    <recommendedName>
        <fullName evidence="6">U2 small nuclear ribonucleoprotein A'</fullName>
    </recommendedName>
</protein>
<organism evidence="8 9">
    <name type="scientific">Meira miltonrushii</name>
    <dbReference type="NCBI Taxonomy" id="1280837"/>
    <lineage>
        <taxon>Eukaryota</taxon>
        <taxon>Fungi</taxon>
        <taxon>Dikarya</taxon>
        <taxon>Basidiomycota</taxon>
        <taxon>Ustilaginomycotina</taxon>
        <taxon>Exobasidiomycetes</taxon>
        <taxon>Exobasidiales</taxon>
        <taxon>Brachybasidiaceae</taxon>
        <taxon>Meira</taxon>
    </lineage>
</organism>
<evidence type="ECO:0000256" key="3">
    <source>
        <dbReference type="ARBA" id="ARBA00022737"/>
    </source>
</evidence>
<dbReference type="GO" id="GO:0000398">
    <property type="term" value="P:mRNA splicing, via spliceosome"/>
    <property type="evidence" value="ECO:0007669"/>
    <property type="project" value="InterPro"/>
</dbReference>
<dbReference type="PROSITE" id="PS51450">
    <property type="entry name" value="LRR"/>
    <property type="match status" value="1"/>
</dbReference>
<keyword evidence="4" id="KW-0539">Nucleus</keyword>
<dbReference type="GO" id="GO:0005686">
    <property type="term" value="C:U2 snRNP"/>
    <property type="evidence" value="ECO:0007669"/>
    <property type="project" value="TreeGrafter"/>
</dbReference>